<evidence type="ECO:0000313" key="8">
    <source>
        <dbReference type="Proteomes" id="UP000191153"/>
    </source>
</evidence>
<dbReference type="SUPFAM" id="SSF75620">
    <property type="entry name" value="Release factor"/>
    <property type="match status" value="1"/>
</dbReference>
<protein>
    <recommendedName>
        <fullName evidence="4 5">Peptide chain release factor 2</fullName>
        <shortName evidence="4">RF-2</shortName>
    </recommendedName>
</protein>
<dbReference type="PANTHER" id="PTHR43116:SF3">
    <property type="entry name" value="CLASS I PEPTIDE CHAIN RELEASE FACTOR"/>
    <property type="match status" value="1"/>
</dbReference>
<keyword evidence="4" id="KW-0963">Cytoplasm</keyword>
<dbReference type="InterPro" id="IPR000352">
    <property type="entry name" value="Pep_chain_release_fac_I"/>
</dbReference>
<dbReference type="PANTHER" id="PTHR43116">
    <property type="entry name" value="PEPTIDE CHAIN RELEASE FACTOR 2"/>
    <property type="match status" value="1"/>
</dbReference>
<evidence type="ECO:0000256" key="4">
    <source>
        <dbReference type="HAMAP-Rule" id="MF_00094"/>
    </source>
</evidence>
<dbReference type="GO" id="GO:0005737">
    <property type="term" value="C:cytoplasm"/>
    <property type="evidence" value="ECO:0007669"/>
    <property type="project" value="UniProtKB-SubCell"/>
</dbReference>
<organism evidence="7 8">
    <name type="scientific">Cetobacterium ceti</name>
    <dbReference type="NCBI Taxonomy" id="180163"/>
    <lineage>
        <taxon>Bacteria</taxon>
        <taxon>Fusobacteriati</taxon>
        <taxon>Fusobacteriota</taxon>
        <taxon>Fusobacteriia</taxon>
        <taxon>Fusobacteriales</taxon>
        <taxon>Fusobacteriaceae</taxon>
        <taxon>Cetobacterium</taxon>
    </lineage>
</organism>
<sequence>MRLGGLFDLDKRNEKIRNLEKKTMEEGFWNDKNLSNKIIKELNGEKDIVTEFKGLETIYHDEEILIDFVEMGEVDFEEELEEKHKLLGHSIDNFDTKLLLDGKYDGNNAIVTIHAGAGGTEACDWADMLYRMYMRWFNEKRYKVTEMDYMAGDSVGIKSITLLVEGTMAYGYLKAEKGIHRLVRISPFDANKKRHTSFASIDIMPEVDDTIEINIDNGDLRIDTYRASGAGGQHVNMTDSAVRITHLPTGVVVTCQKERSQLNNRETAMKLLKSKLLEIEMKKKEEELKKIQGDQSDIGWGNQIRSYVFQPYTLVKDHRTMVESGNIKAVMDGDIDAFINGYLRWSKAK</sequence>
<evidence type="ECO:0000313" key="7">
    <source>
        <dbReference type="EMBL" id="SJZ97516.1"/>
    </source>
</evidence>
<dbReference type="PROSITE" id="PS00745">
    <property type="entry name" value="RF_PROK_I"/>
    <property type="match status" value="1"/>
</dbReference>
<dbReference type="Gene3D" id="3.30.160.20">
    <property type="match status" value="1"/>
</dbReference>
<dbReference type="Gene3D" id="3.30.70.1660">
    <property type="match status" value="1"/>
</dbReference>
<evidence type="ECO:0000256" key="2">
    <source>
        <dbReference type="ARBA" id="ARBA00022481"/>
    </source>
</evidence>
<evidence type="ECO:0000256" key="3">
    <source>
        <dbReference type="ARBA" id="ARBA00022917"/>
    </source>
</evidence>
<dbReference type="InterPro" id="IPR004374">
    <property type="entry name" value="PrfB"/>
</dbReference>
<evidence type="ECO:0000259" key="6">
    <source>
        <dbReference type="PROSITE" id="PS00745"/>
    </source>
</evidence>
<comment type="PTM">
    <text evidence="4">Methylated by PrmC. Methylation increases the termination efficiency of RF2.</text>
</comment>
<evidence type="ECO:0000256" key="1">
    <source>
        <dbReference type="ARBA" id="ARBA00010835"/>
    </source>
</evidence>
<dbReference type="HAMAP" id="MF_00094">
    <property type="entry name" value="Rel_fac_2"/>
    <property type="match status" value="1"/>
</dbReference>
<gene>
    <name evidence="4" type="primary">prfB</name>
    <name evidence="7" type="ORF">SAMN02745174_02140</name>
</gene>
<dbReference type="InterPro" id="IPR045853">
    <property type="entry name" value="Pep_chain_release_fac_I_sf"/>
</dbReference>
<dbReference type="EMBL" id="FUWX01000017">
    <property type="protein sequence ID" value="SJZ97516.1"/>
    <property type="molecule type" value="Genomic_DNA"/>
</dbReference>
<dbReference type="Pfam" id="PF00472">
    <property type="entry name" value="RF-1"/>
    <property type="match status" value="1"/>
</dbReference>
<dbReference type="InterPro" id="IPR005139">
    <property type="entry name" value="PCRF"/>
</dbReference>
<dbReference type="STRING" id="180163.SAMN02745174_02140"/>
<comment type="function">
    <text evidence="4">Peptide chain release factor 2 directs the termination of translation in response to the peptide chain termination codons UGA and UAA.</text>
</comment>
<comment type="similarity">
    <text evidence="1 4">Belongs to the prokaryotic/mitochondrial release factor family.</text>
</comment>
<keyword evidence="3 4" id="KW-0648">Protein biosynthesis</keyword>
<proteinExistence type="inferred from homology"/>
<evidence type="ECO:0000256" key="5">
    <source>
        <dbReference type="NCBIfam" id="TIGR00020"/>
    </source>
</evidence>
<name>A0A1T4Q1P4_9FUSO</name>
<dbReference type="AlphaFoldDB" id="A0A1T4Q1P4"/>
<dbReference type="Pfam" id="PF03462">
    <property type="entry name" value="PCRF"/>
    <property type="match status" value="1"/>
</dbReference>
<feature type="domain" description="Prokaryotic-type class I peptide chain release factors" evidence="6">
    <location>
        <begin position="226"/>
        <end position="242"/>
    </location>
</feature>
<dbReference type="OrthoDB" id="9806673at2"/>
<reference evidence="7 8" key="1">
    <citation type="submission" date="2017-02" db="EMBL/GenBank/DDBJ databases">
        <authorList>
            <person name="Peterson S.W."/>
        </authorList>
    </citation>
    <scope>NUCLEOTIDE SEQUENCE [LARGE SCALE GENOMIC DNA]</scope>
    <source>
        <strain evidence="7 8">ATCC 700028</strain>
    </source>
</reference>
<dbReference type="Proteomes" id="UP000191153">
    <property type="component" value="Unassembled WGS sequence"/>
</dbReference>
<dbReference type="NCBIfam" id="TIGR00020">
    <property type="entry name" value="prfB"/>
    <property type="match status" value="1"/>
</dbReference>
<dbReference type="Gene3D" id="1.20.58.410">
    <property type="entry name" value="Release factor"/>
    <property type="match status" value="1"/>
</dbReference>
<dbReference type="SMART" id="SM00937">
    <property type="entry name" value="PCRF"/>
    <property type="match status" value="1"/>
</dbReference>
<dbReference type="FunFam" id="3.30.160.20:FF:000010">
    <property type="entry name" value="Peptide chain release factor 2"/>
    <property type="match status" value="1"/>
</dbReference>
<keyword evidence="8" id="KW-1185">Reference proteome</keyword>
<dbReference type="GO" id="GO:0016149">
    <property type="term" value="F:translation release factor activity, codon specific"/>
    <property type="evidence" value="ECO:0007669"/>
    <property type="project" value="UniProtKB-UniRule"/>
</dbReference>
<accession>A0A1T4Q1P4</accession>
<keyword evidence="2 4" id="KW-0488">Methylation</keyword>
<feature type="modified residue" description="N5-methylglutamine" evidence="4">
    <location>
        <position position="233"/>
    </location>
</feature>
<comment type="subcellular location">
    <subcellularLocation>
        <location evidence="4">Cytoplasm</location>
    </subcellularLocation>
</comment>